<name>A0AA97PAA4_PYRO3</name>
<feature type="compositionally biased region" description="Basic and acidic residues" evidence="1">
    <location>
        <begin position="242"/>
        <end position="253"/>
    </location>
</feature>
<reference evidence="2" key="1">
    <citation type="journal article" date="2012" name="PLoS Genet.">
        <title>Comparative analysis of the genomes of two field isolates of the rice blast fungus Magnaporthe oryzae.</title>
        <authorList>
            <person name="Xue M."/>
            <person name="Yang J."/>
            <person name="Li Z."/>
            <person name="Hu S."/>
            <person name="Yao N."/>
            <person name="Dean R.A."/>
            <person name="Zhao W."/>
            <person name="Shen M."/>
            <person name="Zhang H."/>
            <person name="Li C."/>
            <person name="Liu L."/>
            <person name="Cao L."/>
            <person name="Xu X."/>
            <person name="Xing Y."/>
            <person name="Hsiang T."/>
            <person name="Zhang Z."/>
            <person name="Xu J.R."/>
            <person name="Peng Y.L."/>
        </authorList>
    </citation>
    <scope>NUCLEOTIDE SEQUENCE</scope>
    <source>
        <strain evidence="2">Y34</strain>
    </source>
</reference>
<feature type="region of interest" description="Disordered" evidence="1">
    <location>
        <begin position="237"/>
        <end position="268"/>
    </location>
</feature>
<feature type="region of interest" description="Disordered" evidence="1">
    <location>
        <begin position="1"/>
        <end position="31"/>
    </location>
</feature>
<evidence type="ECO:0000313" key="2">
    <source>
        <dbReference type="EMBL" id="ELQ44883.1"/>
    </source>
</evidence>
<feature type="compositionally biased region" description="Basic and acidic residues" evidence="1">
    <location>
        <begin position="1"/>
        <end position="11"/>
    </location>
</feature>
<accession>A0AA97PAA4</accession>
<proteinExistence type="predicted"/>
<gene>
    <name evidence="2" type="ORF">OOU_Y34scaffold00037g25</name>
</gene>
<feature type="region of interest" description="Disordered" evidence="1">
    <location>
        <begin position="286"/>
        <end position="332"/>
    </location>
</feature>
<evidence type="ECO:0000256" key="1">
    <source>
        <dbReference type="SAM" id="MobiDB-lite"/>
    </source>
</evidence>
<dbReference type="Proteomes" id="UP000011086">
    <property type="component" value="Unassembled WGS sequence"/>
</dbReference>
<dbReference type="EMBL" id="JH792917">
    <property type="protein sequence ID" value="ELQ44883.1"/>
    <property type="molecule type" value="Genomic_DNA"/>
</dbReference>
<feature type="region of interest" description="Disordered" evidence="1">
    <location>
        <begin position="364"/>
        <end position="558"/>
    </location>
</feature>
<feature type="compositionally biased region" description="Basic and acidic residues" evidence="1">
    <location>
        <begin position="366"/>
        <end position="386"/>
    </location>
</feature>
<feature type="compositionally biased region" description="Low complexity" evidence="1">
    <location>
        <begin position="457"/>
        <end position="470"/>
    </location>
</feature>
<feature type="compositionally biased region" description="Polar residues" evidence="1">
    <location>
        <begin position="317"/>
        <end position="332"/>
    </location>
</feature>
<organism evidence="2">
    <name type="scientific">Pyricularia oryzae (strain Y34)</name>
    <name type="common">Rice blast fungus</name>
    <name type="synonym">Magnaporthe oryzae</name>
    <dbReference type="NCBI Taxonomy" id="1143189"/>
    <lineage>
        <taxon>Eukaryota</taxon>
        <taxon>Fungi</taxon>
        <taxon>Dikarya</taxon>
        <taxon>Ascomycota</taxon>
        <taxon>Pezizomycotina</taxon>
        <taxon>Sordariomycetes</taxon>
        <taxon>Sordariomycetidae</taxon>
        <taxon>Magnaporthales</taxon>
        <taxon>Pyriculariaceae</taxon>
        <taxon>Pyricularia</taxon>
    </lineage>
</organism>
<protein>
    <submittedName>
        <fullName evidence="2">Uncharacterized protein</fullName>
    </submittedName>
</protein>
<feature type="compositionally biased region" description="Polar residues" evidence="1">
    <location>
        <begin position="482"/>
        <end position="495"/>
    </location>
</feature>
<sequence>MPQRKTERDDPQATQTGQAGDAIASPASTSRKYNHQALIESSYGETRALQDPDVYIRYLCNTTVLQRPWLKFEDIYCHLRCVCTRHSFPVRPGPGCLNNSEGKPSHQIIADFPMSHRCFLTFNRLLDYLKGCFSSHKDWREAVNKHGELPFDPELFTRGFFAARTALGYGTTRFTLLGGPKERGWTKAIAESKLGYLNHDPKTPQGQVHPFWAGFYEHQAANWDLRIEPAVKEAMRTFGKGRRQELKRKRDEPNDGSPRKRPSKKDTVKAQNNFVAAAMRRLVVSDQDGEKLPPDPVEPVEPVEPAEPAERTEPAARNQQPSAQANPVSSISQDLPAVNLEMGHGLSNVSGASVFDPLAFMYTPEAHSKPQERPTKIDRQAARVARDASGPKSSTLDGKAFSEIAQVYTNVSSDGHESDTSDDDDIEADPRKTPSKIRGGLAVPQALSNTAKLSADSGSTTEPTSPPTMTRAVKSEADSPAKTPNSISVTPTKTMPNARGNLVVAAPPVTPRRSTRLARNPNDLKSMRRCRYPAETRDGNESDSSVTVGFPTPGRKPI</sequence>
<dbReference type="AlphaFoldDB" id="A0AA97PAA4"/>